<feature type="compositionally biased region" description="Polar residues" evidence="1">
    <location>
        <begin position="108"/>
        <end position="121"/>
    </location>
</feature>
<dbReference type="Proteomes" id="UP000013827">
    <property type="component" value="Unassembled WGS sequence"/>
</dbReference>
<dbReference type="SUPFAM" id="SSF52047">
    <property type="entry name" value="RNI-like"/>
    <property type="match status" value="1"/>
</dbReference>
<evidence type="ECO:0000313" key="4">
    <source>
        <dbReference type="Proteomes" id="UP000013827"/>
    </source>
</evidence>
<dbReference type="Gene3D" id="3.80.10.10">
    <property type="entry name" value="Ribonuclease Inhibitor"/>
    <property type="match status" value="1"/>
</dbReference>
<organism evidence="3 4">
    <name type="scientific">Emiliania huxleyi (strain CCMP1516)</name>
    <dbReference type="NCBI Taxonomy" id="280463"/>
    <lineage>
        <taxon>Eukaryota</taxon>
        <taxon>Haptista</taxon>
        <taxon>Haptophyta</taxon>
        <taxon>Prymnesiophyceae</taxon>
        <taxon>Isochrysidales</taxon>
        <taxon>Noelaerhabdaceae</taxon>
        <taxon>Emiliania</taxon>
    </lineage>
</organism>
<feature type="region of interest" description="Disordered" evidence="1">
    <location>
        <begin position="108"/>
        <end position="132"/>
    </location>
</feature>
<reference evidence="4" key="1">
    <citation type="journal article" date="2013" name="Nature">
        <title>Pan genome of the phytoplankton Emiliania underpins its global distribution.</title>
        <authorList>
            <person name="Read B.A."/>
            <person name="Kegel J."/>
            <person name="Klute M.J."/>
            <person name="Kuo A."/>
            <person name="Lefebvre S.C."/>
            <person name="Maumus F."/>
            <person name="Mayer C."/>
            <person name="Miller J."/>
            <person name="Monier A."/>
            <person name="Salamov A."/>
            <person name="Young J."/>
            <person name="Aguilar M."/>
            <person name="Claverie J.M."/>
            <person name="Frickenhaus S."/>
            <person name="Gonzalez K."/>
            <person name="Herman E.K."/>
            <person name="Lin Y.C."/>
            <person name="Napier J."/>
            <person name="Ogata H."/>
            <person name="Sarno A.F."/>
            <person name="Shmutz J."/>
            <person name="Schroeder D."/>
            <person name="de Vargas C."/>
            <person name="Verret F."/>
            <person name="von Dassow P."/>
            <person name="Valentin K."/>
            <person name="Van de Peer Y."/>
            <person name="Wheeler G."/>
            <person name="Dacks J.B."/>
            <person name="Delwiche C.F."/>
            <person name="Dyhrman S.T."/>
            <person name="Glockner G."/>
            <person name="John U."/>
            <person name="Richards T."/>
            <person name="Worden A.Z."/>
            <person name="Zhang X."/>
            <person name="Grigoriev I.V."/>
            <person name="Allen A.E."/>
            <person name="Bidle K."/>
            <person name="Borodovsky M."/>
            <person name="Bowler C."/>
            <person name="Brownlee C."/>
            <person name="Cock J.M."/>
            <person name="Elias M."/>
            <person name="Gladyshev V.N."/>
            <person name="Groth M."/>
            <person name="Guda C."/>
            <person name="Hadaegh A."/>
            <person name="Iglesias-Rodriguez M.D."/>
            <person name="Jenkins J."/>
            <person name="Jones B.M."/>
            <person name="Lawson T."/>
            <person name="Leese F."/>
            <person name="Lindquist E."/>
            <person name="Lobanov A."/>
            <person name="Lomsadze A."/>
            <person name="Malik S.B."/>
            <person name="Marsh M.E."/>
            <person name="Mackinder L."/>
            <person name="Mock T."/>
            <person name="Mueller-Roeber B."/>
            <person name="Pagarete A."/>
            <person name="Parker M."/>
            <person name="Probert I."/>
            <person name="Quesneville H."/>
            <person name="Raines C."/>
            <person name="Rensing S.A."/>
            <person name="Riano-Pachon D.M."/>
            <person name="Richier S."/>
            <person name="Rokitta S."/>
            <person name="Shiraiwa Y."/>
            <person name="Soanes D.M."/>
            <person name="van der Giezen M."/>
            <person name="Wahlund T.M."/>
            <person name="Williams B."/>
            <person name="Wilson W."/>
            <person name="Wolfe G."/>
            <person name="Wurch L.L."/>
        </authorList>
    </citation>
    <scope>NUCLEOTIDE SEQUENCE</scope>
</reference>
<dbReference type="PaxDb" id="2903-EOD36492"/>
<dbReference type="GeneID" id="17281762"/>
<dbReference type="EnsemblProtists" id="EOD36492">
    <property type="protein sequence ID" value="EOD36492"/>
    <property type="gene ID" value="EMIHUDRAFT_226248"/>
</dbReference>
<dbReference type="HOGENOM" id="CLU_1672569_0_0_1"/>
<dbReference type="InterPro" id="IPR032675">
    <property type="entry name" value="LRR_dom_sf"/>
</dbReference>
<evidence type="ECO:0000256" key="1">
    <source>
        <dbReference type="SAM" id="MobiDB-lite"/>
    </source>
</evidence>
<reference evidence="3" key="2">
    <citation type="submission" date="2024-10" db="UniProtKB">
        <authorList>
            <consortium name="EnsemblProtists"/>
        </authorList>
    </citation>
    <scope>IDENTIFICATION</scope>
</reference>
<accession>A0A0D3KL57</accession>
<evidence type="ECO:0000256" key="2">
    <source>
        <dbReference type="SAM" id="SignalP"/>
    </source>
</evidence>
<sequence>MLTSLGLACCSIGTTGAAEIAEYMSGSEAVTTLDIGMNLIFAEGAKAIGEALKVNEGAKALGGALAVNAWSAARRRVWATVWRRTSNSSATPSRTKKRVGYPLTSRRVATSSATVPSTLISGTRPPPEQSRRSVVLGKEGSGDFFPDLPAHSFFTAAL</sequence>
<feature type="signal peptide" evidence="2">
    <location>
        <begin position="1"/>
        <end position="17"/>
    </location>
</feature>
<protein>
    <submittedName>
        <fullName evidence="3">Uncharacterized protein</fullName>
    </submittedName>
</protein>
<dbReference type="RefSeq" id="XP_005788921.1">
    <property type="nucleotide sequence ID" value="XM_005788864.1"/>
</dbReference>
<dbReference type="AlphaFoldDB" id="A0A0D3KL57"/>
<evidence type="ECO:0000313" key="3">
    <source>
        <dbReference type="EnsemblProtists" id="EOD36492"/>
    </source>
</evidence>
<dbReference type="KEGG" id="ehx:EMIHUDRAFT_226248"/>
<keyword evidence="2" id="KW-0732">Signal</keyword>
<keyword evidence="4" id="KW-1185">Reference proteome</keyword>
<name>A0A0D3KL57_EMIH1</name>
<feature type="chain" id="PRO_5044252181" evidence="2">
    <location>
        <begin position="18"/>
        <end position="158"/>
    </location>
</feature>
<proteinExistence type="predicted"/>